<organism evidence="1 2">
    <name type="scientific">Streptococcus criceti HS-6</name>
    <dbReference type="NCBI Taxonomy" id="873449"/>
    <lineage>
        <taxon>Bacteria</taxon>
        <taxon>Bacillati</taxon>
        <taxon>Bacillota</taxon>
        <taxon>Bacilli</taxon>
        <taxon>Lactobacillales</taxon>
        <taxon>Streptococcaceae</taxon>
        <taxon>Streptococcus</taxon>
    </lineage>
</organism>
<gene>
    <name evidence="1" type="ORF">STRCR_0928</name>
</gene>
<dbReference type="STRING" id="873449.STRCR_0928"/>
<protein>
    <submittedName>
        <fullName evidence="1">Uncharacterized protein</fullName>
    </submittedName>
</protein>
<accession>G5JSN0</accession>
<reference evidence="1" key="1">
    <citation type="submission" date="2011-07" db="EMBL/GenBank/DDBJ databases">
        <authorList>
            <person name="Stanhope M.J."/>
            <person name="Durkin A.S."/>
            <person name="Hostetler J."/>
            <person name="Kim M."/>
            <person name="Radune D."/>
            <person name="Singh I."/>
            <person name="Town C.D."/>
        </authorList>
    </citation>
    <scope>NUCLEOTIDE SEQUENCE [LARGE SCALE GENOMIC DNA]</scope>
    <source>
        <strain evidence="1">HS-6</strain>
    </source>
</reference>
<sequence>MYIDCETGIEYLFVGVSDGSLMSLLNADGSLKINEKWRNGEL</sequence>
<proteinExistence type="predicted"/>
<dbReference type="AlphaFoldDB" id="G5JSN0"/>
<evidence type="ECO:0000313" key="1">
    <source>
        <dbReference type="EMBL" id="EHI75148.1"/>
    </source>
</evidence>
<comment type="caution">
    <text evidence="1">The sequence shown here is derived from an EMBL/GenBank/DDBJ whole genome shotgun (WGS) entry which is preliminary data.</text>
</comment>
<evidence type="ECO:0000313" key="2">
    <source>
        <dbReference type="Proteomes" id="UP000004322"/>
    </source>
</evidence>
<keyword evidence="2" id="KW-1185">Reference proteome</keyword>
<dbReference type="Proteomes" id="UP000004322">
    <property type="component" value="Unassembled WGS sequence"/>
</dbReference>
<name>G5JSN0_STRCG</name>
<dbReference type="EMBL" id="AEUV02000002">
    <property type="protein sequence ID" value="EHI75148.1"/>
    <property type="molecule type" value="Genomic_DNA"/>
</dbReference>